<dbReference type="Gene3D" id="1.10.10.10">
    <property type="entry name" value="Winged helix-like DNA-binding domain superfamily/Winged helix DNA-binding domain"/>
    <property type="match status" value="1"/>
</dbReference>
<dbReference type="RefSeq" id="WP_091829183.1">
    <property type="nucleotide sequence ID" value="NZ_FNZK01000002.1"/>
</dbReference>
<dbReference type="PRINTS" id="PR00037">
    <property type="entry name" value="HTHLACR"/>
</dbReference>
<dbReference type="PANTHER" id="PTHR30363">
    <property type="entry name" value="HTH-TYPE TRANSCRIPTIONAL REGULATOR SRLR-RELATED"/>
    <property type="match status" value="1"/>
</dbReference>
<evidence type="ECO:0000313" key="5">
    <source>
        <dbReference type="EMBL" id="SEJ01481.1"/>
    </source>
</evidence>
<dbReference type="InterPro" id="IPR037171">
    <property type="entry name" value="NagB/RpiA_transferase-like"/>
</dbReference>
<dbReference type="STRING" id="84035.SAMN05660742_102277"/>
<keyword evidence="1" id="KW-0805">Transcription regulation</keyword>
<dbReference type="GO" id="GO:0003677">
    <property type="term" value="F:DNA binding"/>
    <property type="evidence" value="ECO:0007669"/>
    <property type="project" value="UniProtKB-KW"/>
</dbReference>
<feature type="domain" description="HTH deoR-type" evidence="4">
    <location>
        <begin position="6"/>
        <end position="61"/>
    </location>
</feature>
<dbReference type="Pfam" id="PF00455">
    <property type="entry name" value="DeoRC"/>
    <property type="match status" value="1"/>
</dbReference>
<dbReference type="SUPFAM" id="SSF46785">
    <property type="entry name" value="Winged helix' DNA-binding domain"/>
    <property type="match status" value="1"/>
</dbReference>
<accession>A0A1H6VA94</accession>
<protein>
    <submittedName>
        <fullName evidence="5">Transcriptional regulator, DeoR family</fullName>
    </submittedName>
</protein>
<keyword evidence="3" id="KW-0804">Transcription</keyword>
<dbReference type="InterPro" id="IPR050313">
    <property type="entry name" value="Carb_Metab_HTH_regulators"/>
</dbReference>
<dbReference type="GO" id="GO:0003700">
    <property type="term" value="F:DNA-binding transcription factor activity"/>
    <property type="evidence" value="ECO:0007669"/>
    <property type="project" value="InterPro"/>
</dbReference>
<dbReference type="SUPFAM" id="SSF100950">
    <property type="entry name" value="NagB/RpiA/CoA transferase-like"/>
    <property type="match status" value="1"/>
</dbReference>
<dbReference type="Proteomes" id="UP000199662">
    <property type="component" value="Unassembled WGS sequence"/>
</dbReference>
<keyword evidence="6" id="KW-1185">Reference proteome</keyword>
<evidence type="ECO:0000313" key="6">
    <source>
        <dbReference type="Proteomes" id="UP000199662"/>
    </source>
</evidence>
<dbReference type="Pfam" id="PF08220">
    <property type="entry name" value="HTH_DeoR"/>
    <property type="match status" value="1"/>
</dbReference>
<gene>
    <name evidence="5" type="ORF">SAMN05660742_102277</name>
</gene>
<dbReference type="InterPro" id="IPR036390">
    <property type="entry name" value="WH_DNA-bd_sf"/>
</dbReference>
<dbReference type="PROSITE" id="PS00894">
    <property type="entry name" value="HTH_DEOR_1"/>
    <property type="match status" value="1"/>
</dbReference>
<dbReference type="InterPro" id="IPR001034">
    <property type="entry name" value="DeoR_HTH"/>
</dbReference>
<proteinExistence type="predicted"/>
<name>A0A1H6VA94_9FIRM</name>
<evidence type="ECO:0000256" key="3">
    <source>
        <dbReference type="ARBA" id="ARBA00023163"/>
    </source>
</evidence>
<dbReference type="PANTHER" id="PTHR30363:SF44">
    <property type="entry name" value="AGA OPERON TRANSCRIPTIONAL REPRESSOR-RELATED"/>
    <property type="match status" value="1"/>
</dbReference>
<dbReference type="Gene3D" id="3.40.50.1360">
    <property type="match status" value="1"/>
</dbReference>
<dbReference type="AlphaFoldDB" id="A0A1H6VA94"/>
<dbReference type="InterPro" id="IPR036388">
    <property type="entry name" value="WH-like_DNA-bd_sf"/>
</dbReference>
<dbReference type="SMART" id="SM00420">
    <property type="entry name" value="HTH_DEOR"/>
    <property type="match status" value="1"/>
</dbReference>
<reference evidence="5 6" key="1">
    <citation type="submission" date="2016-10" db="EMBL/GenBank/DDBJ databases">
        <authorList>
            <person name="de Groot N.N."/>
        </authorList>
    </citation>
    <scope>NUCLEOTIDE SEQUENCE [LARGE SCALE GENOMIC DNA]</scope>
    <source>
        <strain evidence="5 6">DSM 2179</strain>
    </source>
</reference>
<dbReference type="PROSITE" id="PS51000">
    <property type="entry name" value="HTH_DEOR_2"/>
    <property type="match status" value="1"/>
</dbReference>
<evidence type="ECO:0000256" key="1">
    <source>
        <dbReference type="ARBA" id="ARBA00023015"/>
    </source>
</evidence>
<dbReference type="InterPro" id="IPR018356">
    <property type="entry name" value="Tscrpt_reg_HTH_DeoR_CS"/>
</dbReference>
<dbReference type="SMART" id="SM01134">
    <property type="entry name" value="DeoRC"/>
    <property type="match status" value="1"/>
</dbReference>
<dbReference type="EMBL" id="FNZK01000002">
    <property type="protein sequence ID" value="SEJ01481.1"/>
    <property type="molecule type" value="Genomic_DNA"/>
</dbReference>
<dbReference type="InterPro" id="IPR014036">
    <property type="entry name" value="DeoR-like_C"/>
</dbReference>
<keyword evidence="2" id="KW-0238">DNA-binding</keyword>
<evidence type="ECO:0000256" key="2">
    <source>
        <dbReference type="ARBA" id="ARBA00023125"/>
    </source>
</evidence>
<evidence type="ECO:0000259" key="4">
    <source>
        <dbReference type="PROSITE" id="PS51000"/>
    </source>
</evidence>
<organism evidence="5 6">
    <name type="scientific">Propionispira arboris</name>
    <dbReference type="NCBI Taxonomy" id="84035"/>
    <lineage>
        <taxon>Bacteria</taxon>
        <taxon>Bacillati</taxon>
        <taxon>Bacillota</taxon>
        <taxon>Negativicutes</taxon>
        <taxon>Selenomonadales</taxon>
        <taxon>Selenomonadaceae</taxon>
        <taxon>Propionispira</taxon>
    </lineage>
</organism>
<sequence length="258" mass="28135">MPKLITAERRNNIAELIISNGSIKVGEVAKKFDVSTETIRKDLIYLDKIGVIKKSRGGALSSLEIIEKPLEYRNTENFDLKNAIANKALSFVKNNSVIFIDAGSTTLCLAKLLYLKKGLTIITNSFSAANVLSNSQNIIHMSGGQLNNTTMALEGFGATNFLSKIKVDIAFLGSSGFKEHNGPTSIDFSDANVKQTMIDNSKLAVVLADSNKSHSTALVEYTSWKNIDYLVTDNGMASIDADNLKKHVELIIITSFPQ</sequence>